<dbReference type="AlphaFoldDB" id="A0A1R4GYK5"/>
<protein>
    <submittedName>
        <fullName evidence="1">Uncharacterized protein</fullName>
    </submittedName>
</protein>
<dbReference type="EMBL" id="FUKI01000001">
    <property type="protein sequence ID" value="SJM89048.1"/>
    <property type="molecule type" value="Genomic_DNA"/>
</dbReference>
<organism evidence="1 2">
    <name type="scientific">Crenothrix polyspora</name>
    <dbReference type="NCBI Taxonomy" id="360316"/>
    <lineage>
        <taxon>Bacteria</taxon>
        <taxon>Pseudomonadati</taxon>
        <taxon>Pseudomonadota</taxon>
        <taxon>Gammaproteobacteria</taxon>
        <taxon>Methylococcales</taxon>
        <taxon>Crenotrichaceae</taxon>
        <taxon>Crenothrix</taxon>
    </lineage>
</organism>
<evidence type="ECO:0000313" key="2">
    <source>
        <dbReference type="Proteomes" id="UP000195667"/>
    </source>
</evidence>
<name>A0A1R4GYK5_9GAMM</name>
<accession>A0A1R4GYK5</accession>
<sequence>MNKIEIEDELRPEYDLKSLQVRRTGAGRKSFGDMVRLEPDVIAAFPDAKSVNAALRSLIEIAKRSTNLTLKVDSSVNNPPLL</sequence>
<dbReference type="Proteomes" id="UP000195667">
    <property type="component" value="Unassembled WGS sequence"/>
</dbReference>
<reference evidence="2" key="1">
    <citation type="submission" date="2017-02" db="EMBL/GenBank/DDBJ databases">
        <authorList>
            <person name="Daims H."/>
        </authorList>
    </citation>
    <scope>NUCLEOTIDE SEQUENCE [LARGE SCALE GENOMIC DNA]</scope>
</reference>
<evidence type="ECO:0000313" key="1">
    <source>
        <dbReference type="EMBL" id="SJM89048.1"/>
    </source>
</evidence>
<keyword evidence="2" id="KW-1185">Reference proteome</keyword>
<dbReference type="RefSeq" id="WP_087141964.1">
    <property type="nucleotide sequence ID" value="NZ_FUKI01000001.1"/>
</dbReference>
<proteinExistence type="predicted"/>
<gene>
    <name evidence="1" type="ORF">CRENPOLYSF1_10047</name>
</gene>
<dbReference type="OrthoDB" id="532567at2"/>